<dbReference type="EMBL" id="BMKK01000004">
    <property type="protein sequence ID" value="GGD58512.1"/>
    <property type="molecule type" value="Genomic_DNA"/>
</dbReference>
<keyword evidence="2" id="KW-1185">Reference proteome</keyword>
<sequence>MVLAYFQINAQAKKDIKPTVKELPTLEKVLDYAEHNSHLVKEQDALSQHYEQSVKVAQKLWMDKVFVDMGGQRSNNGAILNVNNSISTSEFNSLSFQTMNSFRLGLTVRVSLYDIMARKDLIKQAQYRQAASEQHSKFLSQDVKFRITDIYKDAQLAYKLLSIKAEKKYALFLQKEMAEKEFQQGQLHISELGRITELASNAFAEFEQASTTYEKLYYQLEIMLGISLKDLK</sequence>
<name>A0A916YSM6_9BACT</name>
<accession>A0A916YSM6</accession>
<reference evidence="1" key="1">
    <citation type="journal article" date="2014" name="Int. J. Syst. Evol. Microbiol.">
        <title>Complete genome sequence of Corynebacterium casei LMG S-19264T (=DSM 44701T), isolated from a smear-ripened cheese.</title>
        <authorList>
            <consortium name="US DOE Joint Genome Institute (JGI-PGF)"/>
            <person name="Walter F."/>
            <person name="Albersmeier A."/>
            <person name="Kalinowski J."/>
            <person name="Ruckert C."/>
        </authorList>
    </citation>
    <scope>NUCLEOTIDE SEQUENCE</scope>
    <source>
        <strain evidence="1">CGMCC 1.15958</strain>
    </source>
</reference>
<dbReference type="GO" id="GO:0015562">
    <property type="term" value="F:efflux transmembrane transporter activity"/>
    <property type="evidence" value="ECO:0007669"/>
    <property type="project" value="InterPro"/>
</dbReference>
<dbReference type="Proteomes" id="UP000609064">
    <property type="component" value="Unassembled WGS sequence"/>
</dbReference>
<protein>
    <recommendedName>
        <fullName evidence="3">TolC family protein</fullName>
    </recommendedName>
</protein>
<comment type="caution">
    <text evidence="1">The sequence shown here is derived from an EMBL/GenBank/DDBJ whole genome shotgun (WGS) entry which is preliminary data.</text>
</comment>
<gene>
    <name evidence="1" type="ORF">GCM10011514_23190</name>
</gene>
<evidence type="ECO:0000313" key="2">
    <source>
        <dbReference type="Proteomes" id="UP000609064"/>
    </source>
</evidence>
<dbReference type="AlphaFoldDB" id="A0A916YSM6"/>
<dbReference type="Gene3D" id="1.20.1600.10">
    <property type="entry name" value="Outer membrane efflux proteins (OEP)"/>
    <property type="match status" value="1"/>
</dbReference>
<dbReference type="SUPFAM" id="SSF56954">
    <property type="entry name" value="Outer membrane efflux proteins (OEP)"/>
    <property type="match status" value="1"/>
</dbReference>
<evidence type="ECO:0000313" key="1">
    <source>
        <dbReference type="EMBL" id="GGD58512.1"/>
    </source>
</evidence>
<proteinExistence type="predicted"/>
<evidence type="ECO:0008006" key="3">
    <source>
        <dbReference type="Google" id="ProtNLM"/>
    </source>
</evidence>
<organism evidence="1 2">
    <name type="scientific">Emticicia aquatilis</name>
    <dbReference type="NCBI Taxonomy" id="1537369"/>
    <lineage>
        <taxon>Bacteria</taxon>
        <taxon>Pseudomonadati</taxon>
        <taxon>Bacteroidota</taxon>
        <taxon>Cytophagia</taxon>
        <taxon>Cytophagales</taxon>
        <taxon>Leadbetterellaceae</taxon>
        <taxon>Emticicia</taxon>
    </lineage>
</organism>
<reference evidence="1" key="2">
    <citation type="submission" date="2020-09" db="EMBL/GenBank/DDBJ databases">
        <authorList>
            <person name="Sun Q."/>
            <person name="Zhou Y."/>
        </authorList>
    </citation>
    <scope>NUCLEOTIDE SEQUENCE</scope>
    <source>
        <strain evidence="1">CGMCC 1.15958</strain>
    </source>
</reference>